<dbReference type="InterPro" id="IPR026843">
    <property type="entry name" value="SbcD_C"/>
</dbReference>
<dbReference type="SUPFAM" id="SSF56300">
    <property type="entry name" value="Metallo-dependent phosphatases"/>
    <property type="match status" value="1"/>
</dbReference>
<dbReference type="PANTHER" id="PTHR30337">
    <property type="entry name" value="COMPONENT OF ATP-DEPENDENT DSDNA EXONUCLEASE"/>
    <property type="match status" value="1"/>
</dbReference>
<protein>
    <recommendedName>
        <fullName evidence="3">Nuclease SbcCD subunit D</fullName>
    </recommendedName>
</protein>
<evidence type="ECO:0000256" key="1">
    <source>
        <dbReference type="ARBA" id="ARBA00010555"/>
    </source>
</evidence>
<evidence type="ECO:0000256" key="4">
    <source>
        <dbReference type="ARBA" id="ARBA00022722"/>
    </source>
</evidence>
<dbReference type="InterPro" id="IPR041796">
    <property type="entry name" value="Mre11_N"/>
</dbReference>
<accession>A0A1W1D2V9</accession>
<evidence type="ECO:0000256" key="6">
    <source>
        <dbReference type="ARBA" id="ARBA00022839"/>
    </source>
</evidence>
<evidence type="ECO:0000256" key="3">
    <source>
        <dbReference type="ARBA" id="ARBA00013365"/>
    </source>
</evidence>
<sequence>MKLLHTSDWHLGQSFKNRSRQKEHQMFLEWLLQTIQKEHIELLIVAGDIFDTTNPPNYALKLYHNFLSKVKEYCQNVIIIAGNHDSITTLEISKELLEAFSIFVITDGKEKTIIPIKKENKLQALVCAVPFLRDKILRDANKAQTTSQIENDIKTGIQNYYQEIYQQAKEISSSVPIIATGHFTTTNASITPDSEREIYIGKLQAVDSDILKHFDYVAMGHIHKPQLIANQQHIRYSGSPIPLSFSEANQQKSVVIADLLQKTYTPYPIPSFKKLYHLKGDLESIQEQLTPLYDTTNPPFIAITTTQQNLSYEEMNQFMNTNNKNGVDIVLFQRDIQLKENLLEEESITLQELTPLDVFEKRIQNEPLDDTTKEQLTHLYKQIMTKCENEPPITENF</sequence>
<dbReference type="PANTHER" id="PTHR30337:SF0">
    <property type="entry name" value="NUCLEASE SBCCD SUBUNIT D"/>
    <property type="match status" value="1"/>
</dbReference>
<dbReference type="AlphaFoldDB" id="A0A1W1D2V9"/>
<dbReference type="GO" id="GO:0004519">
    <property type="term" value="F:endonuclease activity"/>
    <property type="evidence" value="ECO:0007669"/>
    <property type="project" value="InterPro"/>
</dbReference>
<gene>
    <name evidence="9" type="ORF">MNB_SM-3-1461</name>
</gene>
<evidence type="ECO:0000256" key="5">
    <source>
        <dbReference type="ARBA" id="ARBA00022801"/>
    </source>
</evidence>
<reference evidence="9" key="1">
    <citation type="submission" date="2016-10" db="EMBL/GenBank/DDBJ databases">
        <authorList>
            <person name="de Groot N.N."/>
        </authorList>
    </citation>
    <scope>NUCLEOTIDE SEQUENCE</scope>
</reference>
<dbReference type="InterPro" id="IPR050535">
    <property type="entry name" value="DNA_Repair-Maintenance_Comp"/>
</dbReference>
<dbReference type="Gene3D" id="3.60.21.10">
    <property type="match status" value="1"/>
</dbReference>
<evidence type="ECO:0000256" key="2">
    <source>
        <dbReference type="ARBA" id="ARBA00011322"/>
    </source>
</evidence>
<dbReference type="InterPro" id="IPR029052">
    <property type="entry name" value="Metallo-depent_PP-like"/>
</dbReference>
<name>A0A1W1D2V9_9ZZZZ</name>
<dbReference type="GO" id="GO:0008408">
    <property type="term" value="F:3'-5' exonuclease activity"/>
    <property type="evidence" value="ECO:0007669"/>
    <property type="project" value="InterPro"/>
</dbReference>
<dbReference type="GO" id="GO:0006259">
    <property type="term" value="P:DNA metabolic process"/>
    <property type="evidence" value="ECO:0007669"/>
    <property type="project" value="InterPro"/>
</dbReference>
<organism evidence="9">
    <name type="scientific">hydrothermal vent metagenome</name>
    <dbReference type="NCBI Taxonomy" id="652676"/>
    <lineage>
        <taxon>unclassified sequences</taxon>
        <taxon>metagenomes</taxon>
        <taxon>ecological metagenomes</taxon>
    </lineage>
</organism>
<evidence type="ECO:0000259" key="8">
    <source>
        <dbReference type="Pfam" id="PF12320"/>
    </source>
</evidence>
<comment type="subunit">
    <text evidence="2">Heterodimer of SbcC and SbcD.</text>
</comment>
<proteinExistence type="inferred from homology"/>
<feature type="domain" description="Nuclease SbcCD subunit D C-terminal" evidence="8">
    <location>
        <begin position="272"/>
        <end position="365"/>
    </location>
</feature>
<comment type="similarity">
    <text evidence="1">Belongs to the SbcD family.</text>
</comment>
<dbReference type="Pfam" id="PF12320">
    <property type="entry name" value="SbcD_C"/>
    <property type="match status" value="1"/>
</dbReference>
<dbReference type="EMBL" id="FPHP01000003">
    <property type="protein sequence ID" value="SFV74746.1"/>
    <property type="molecule type" value="Genomic_DNA"/>
</dbReference>
<keyword evidence="5" id="KW-0378">Hydrolase</keyword>
<keyword evidence="4" id="KW-0540">Nuclease</keyword>
<evidence type="ECO:0000259" key="7">
    <source>
        <dbReference type="Pfam" id="PF00149"/>
    </source>
</evidence>
<evidence type="ECO:0000313" key="9">
    <source>
        <dbReference type="EMBL" id="SFV74746.1"/>
    </source>
</evidence>
<dbReference type="Pfam" id="PF00149">
    <property type="entry name" value="Metallophos"/>
    <property type="match status" value="1"/>
</dbReference>
<dbReference type="InterPro" id="IPR004843">
    <property type="entry name" value="Calcineurin-like_PHP"/>
</dbReference>
<dbReference type="InterPro" id="IPR004593">
    <property type="entry name" value="SbcD"/>
</dbReference>
<feature type="domain" description="Calcineurin-like phosphoesterase" evidence="7">
    <location>
        <begin position="1"/>
        <end position="225"/>
    </location>
</feature>
<keyword evidence="6 9" id="KW-0269">Exonuclease</keyword>
<dbReference type="CDD" id="cd00840">
    <property type="entry name" value="MPP_Mre11_N"/>
    <property type="match status" value="1"/>
</dbReference>
<dbReference type="NCBIfam" id="TIGR00619">
    <property type="entry name" value="sbcd"/>
    <property type="match status" value="1"/>
</dbReference>